<dbReference type="EMBL" id="GBXM01027867">
    <property type="protein sequence ID" value="JAH80710.1"/>
    <property type="molecule type" value="Transcribed_RNA"/>
</dbReference>
<proteinExistence type="predicted"/>
<accession>A0A0E9VTP2</accession>
<dbReference type="AlphaFoldDB" id="A0A0E9VTP2"/>
<sequence>MLFQWHVAVLPRQGDVSFTGDSAERTAPL</sequence>
<protein>
    <submittedName>
        <fullName evidence="1">Uncharacterized protein</fullName>
    </submittedName>
</protein>
<name>A0A0E9VTP2_ANGAN</name>
<organism evidence="1">
    <name type="scientific">Anguilla anguilla</name>
    <name type="common">European freshwater eel</name>
    <name type="synonym">Muraena anguilla</name>
    <dbReference type="NCBI Taxonomy" id="7936"/>
    <lineage>
        <taxon>Eukaryota</taxon>
        <taxon>Metazoa</taxon>
        <taxon>Chordata</taxon>
        <taxon>Craniata</taxon>
        <taxon>Vertebrata</taxon>
        <taxon>Euteleostomi</taxon>
        <taxon>Actinopterygii</taxon>
        <taxon>Neopterygii</taxon>
        <taxon>Teleostei</taxon>
        <taxon>Anguilliformes</taxon>
        <taxon>Anguillidae</taxon>
        <taxon>Anguilla</taxon>
    </lineage>
</organism>
<reference evidence="1" key="1">
    <citation type="submission" date="2014-11" db="EMBL/GenBank/DDBJ databases">
        <authorList>
            <person name="Amaro Gonzalez C."/>
        </authorList>
    </citation>
    <scope>NUCLEOTIDE SEQUENCE</scope>
</reference>
<reference evidence="1" key="2">
    <citation type="journal article" date="2015" name="Fish Shellfish Immunol.">
        <title>Early steps in the European eel (Anguilla anguilla)-Vibrio vulnificus interaction in the gills: Role of the RtxA13 toxin.</title>
        <authorList>
            <person name="Callol A."/>
            <person name="Pajuelo D."/>
            <person name="Ebbesson L."/>
            <person name="Teles M."/>
            <person name="MacKenzie S."/>
            <person name="Amaro C."/>
        </authorList>
    </citation>
    <scope>NUCLEOTIDE SEQUENCE</scope>
</reference>
<evidence type="ECO:0000313" key="1">
    <source>
        <dbReference type="EMBL" id="JAH80710.1"/>
    </source>
</evidence>